<evidence type="ECO:0000256" key="4">
    <source>
        <dbReference type="RuleBase" id="RU362110"/>
    </source>
</evidence>
<dbReference type="SUPFAM" id="SSF49899">
    <property type="entry name" value="Concanavalin A-like lectins/glucanases"/>
    <property type="match status" value="1"/>
</dbReference>
<evidence type="ECO:0000259" key="6">
    <source>
        <dbReference type="Pfam" id="PF08244"/>
    </source>
</evidence>
<evidence type="ECO:0000313" key="8">
    <source>
        <dbReference type="Proteomes" id="UP000436088"/>
    </source>
</evidence>
<dbReference type="InterPro" id="IPR050551">
    <property type="entry name" value="Fructan_Metab_Enzymes"/>
</dbReference>
<dbReference type="PANTHER" id="PTHR31953">
    <property type="entry name" value="BETA-FRUCTOFURANOSIDASE, INSOLUBLE ISOENZYME CWINV1-RELATED"/>
    <property type="match status" value="1"/>
</dbReference>
<dbReference type="EMBL" id="VEPZ02001419">
    <property type="protein sequence ID" value="KAE8674386.1"/>
    <property type="molecule type" value="Genomic_DNA"/>
</dbReference>
<dbReference type="SUPFAM" id="SSF75005">
    <property type="entry name" value="Arabinanase/levansucrase/invertase"/>
    <property type="match status" value="1"/>
</dbReference>
<reference evidence="7" key="1">
    <citation type="submission" date="2019-09" db="EMBL/GenBank/DDBJ databases">
        <title>Draft genome information of white flower Hibiscus syriacus.</title>
        <authorList>
            <person name="Kim Y.-M."/>
        </authorList>
    </citation>
    <scope>NUCLEOTIDE SEQUENCE [LARGE SCALE GENOMIC DNA]</scope>
    <source>
        <strain evidence="7">YM2019G1</strain>
    </source>
</reference>
<evidence type="ECO:0000259" key="5">
    <source>
        <dbReference type="Pfam" id="PF00251"/>
    </source>
</evidence>
<proteinExistence type="inferred from homology"/>
<sequence>MVLKLKTDYMTKTDNTRFQPFQALVPEEQPYRTALHFQPPKNWLNDHALIPSETFNAISCWSGSATILPGDKSIILYTGIDANYSQVQNLATPKSPSDPLLIEWVKYSGNPLMTPSNGVNGDNFRDPTIDWQGPDGTWKGLDTELEKFLPDADFSGTSLELRIDYGEFYASKTFEGTPRQIWLDRTEKQLVQWPVEELTSLRDNQVHLNGKQLKSGSLFEISAITASQADIEMMFELPELEEAEFMDTTLETKDLTERTTIFFRIFRGDNGYVVLMCNEQKRSSLRDNLDKTTYGAFVDIDPRREMISLRTLIYHSIIENFGEGRTCITARVYPKLAINDGAHLFAFNYGTLSVTISSLHAWSMNRDRKAMTDTVSKDFLRNK</sequence>
<name>A0A6A2YAA9_HIBSY</name>
<dbReference type="Gene3D" id="2.115.10.20">
    <property type="entry name" value="Glycosyl hydrolase domain, family 43"/>
    <property type="match status" value="2"/>
</dbReference>
<dbReference type="Pfam" id="PF08244">
    <property type="entry name" value="Glyco_hydro_32C"/>
    <property type="match status" value="1"/>
</dbReference>
<dbReference type="InterPro" id="IPR001362">
    <property type="entry name" value="Glyco_hydro_32"/>
</dbReference>
<dbReference type="InterPro" id="IPR013320">
    <property type="entry name" value="ConA-like_dom_sf"/>
</dbReference>
<evidence type="ECO:0000256" key="2">
    <source>
        <dbReference type="ARBA" id="ARBA00022801"/>
    </source>
</evidence>
<keyword evidence="2 4" id="KW-0378">Hydrolase</keyword>
<dbReference type="InterPro" id="IPR013148">
    <property type="entry name" value="Glyco_hydro_32_N"/>
</dbReference>
<dbReference type="GO" id="GO:0005975">
    <property type="term" value="P:carbohydrate metabolic process"/>
    <property type="evidence" value="ECO:0007669"/>
    <property type="project" value="InterPro"/>
</dbReference>
<keyword evidence="8" id="KW-1185">Reference proteome</keyword>
<evidence type="ECO:0000256" key="3">
    <source>
        <dbReference type="ARBA" id="ARBA00023295"/>
    </source>
</evidence>
<dbReference type="Gene3D" id="2.60.120.560">
    <property type="entry name" value="Exo-inulinase, domain 1"/>
    <property type="match status" value="1"/>
</dbReference>
<dbReference type="Pfam" id="PF00251">
    <property type="entry name" value="Glyco_hydro_32N"/>
    <property type="match status" value="1"/>
</dbReference>
<feature type="domain" description="Glycosyl hydrolase family 32 C-terminal" evidence="6">
    <location>
        <begin position="197"/>
        <end position="363"/>
    </location>
</feature>
<comment type="similarity">
    <text evidence="1 4">Belongs to the glycosyl hydrolase 32 family.</text>
</comment>
<dbReference type="Proteomes" id="UP000436088">
    <property type="component" value="Unassembled WGS sequence"/>
</dbReference>
<dbReference type="InterPro" id="IPR013189">
    <property type="entry name" value="Glyco_hydro_32_C"/>
</dbReference>
<evidence type="ECO:0000313" key="7">
    <source>
        <dbReference type="EMBL" id="KAE8674386.1"/>
    </source>
</evidence>
<keyword evidence="3 4" id="KW-0326">Glycosidase</keyword>
<dbReference type="SMART" id="SM00640">
    <property type="entry name" value="Glyco_32"/>
    <property type="match status" value="1"/>
</dbReference>
<feature type="domain" description="Glycosyl hydrolase family 32 N-terminal" evidence="5">
    <location>
        <begin position="47"/>
        <end position="138"/>
    </location>
</feature>
<organism evidence="7 8">
    <name type="scientific">Hibiscus syriacus</name>
    <name type="common">Rose of Sharon</name>
    <dbReference type="NCBI Taxonomy" id="106335"/>
    <lineage>
        <taxon>Eukaryota</taxon>
        <taxon>Viridiplantae</taxon>
        <taxon>Streptophyta</taxon>
        <taxon>Embryophyta</taxon>
        <taxon>Tracheophyta</taxon>
        <taxon>Spermatophyta</taxon>
        <taxon>Magnoliopsida</taxon>
        <taxon>eudicotyledons</taxon>
        <taxon>Gunneridae</taxon>
        <taxon>Pentapetalae</taxon>
        <taxon>rosids</taxon>
        <taxon>malvids</taxon>
        <taxon>Malvales</taxon>
        <taxon>Malvaceae</taxon>
        <taxon>Malvoideae</taxon>
        <taxon>Hibiscus</taxon>
    </lineage>
</organism>
<comment type="caution">
    <text evidence="7">The sequence shown here is derived from an EMBL/GenBank/DDBJ whole genome shotgun (WGS) entry which is preliminary data.</text>
</comment>
<gene>
    <name evidence="7" type="ORF">F3Y22_tig00111758pilonHSYRG00292</name>
</gene>
<evidence type="ECO:0000256" key="1">
    <source>
        <dbReference type="ARBA" id="ARBA00009902"/>
    </source>
</evidence>
<dbReference type="AlphaFoldDB" id="A0A6A2YAA9"/>
<protein>
    <submittedName>
        <fullName evidence="7">Licodione synthase-like</fullName>
    </submittedName>
</protein>
<accession>A0A6A2YAA9</accession>
<dbReference type="InterPro" id="IPR023296">
    <property type="entry name" value="Glyco_hydro_beta-prop_sf"/>
</dbReference>
<dbReference type="GO" id="GO:0004553">
    <property type="term" value="F:hydrolase activity, hydrolyzing O-glycosyl compounds"/>
    <property type="evidence" value="ECO:0007669"/>
    <property type="project" value="InterPro"/>
</dbReference>